<dbReference type="RefSeq" id="WP_288185432.1">
    <property type="nucleotide sequence ID" value="NZ_LT608335.1"/>
</dbReference>
<name>A0A212LZC4_9FIRM</name>
<dbReference type="Pfam" id="PF00583">
    <property type="entry name" value="Acetyltransf_1"/>
    <property type="match status" value="1"/>
</dbReference>
<dbReference type="GO" id="GO:0016747">
    <property type="term" value="F:acyltransferase activity, transferring groups other than amino-acyl groups"/>
    <property type="evidence" value="ECO:0007669"/>
    <property type="project" value="InterPro"/>
</dbReference>
<keyword evidence="1 4" id="KW-0808">Transferase</keyword>
<accession>A0A212LZC4</accession>
<dbReference type="Gene3D" id="3.40.630.30">
    <property type="match status" value="1"/>
</dbReference>
<gene>
    <name evidence="4" type="ORF">KL86SPO_50638</name>
</gene>
<dbReference type="InterPro" id="IPR000182">
    <property type="entry name" value="GNAT_dom"/>
</dbReference>
<evidence type="ECO:0000256" key="2">
    <source>
        <dbReference type="ARBA" id="ARBA00023315"/>
    </source>
</evidence>
<dbReference type="PROSITE" id="PS51186">
    <property type="entry name" value="GNAT"/>
    <property type="match status" value="1"/>
</dbReference>
<keyword evidence="2" id="KW-0012">Acyltransferase</keyword>
<protein>
    <submittedName>
        <fullName evidence="4">Acetyltransferase, GNAT family</fullName>
    </submittedName>
</protein>
<reference evidence="4" key="1">
    <citation type="submission" date="2016-08" db="EMBL/GenBank/DDBJ databases">
        <authorList>
            <person name="Seilhamer J.J."/>
        </authorList>
    </citation>
    <scope>NUCLEOTIDE SEQUENCE</scope>
    <source>
        <strain evidence="4">86</strain>
    </source>
</reference>
<evidence type="ECO:0000259" key="3">
    <source>
        <dbReference type="PROSITE" id="PS51186"/>
    </source>
</evidence>
<proteinExistence type="predicted"/>
<evidence type="ECO:0000313" key="4">
    <source>
        <dbReference type="EMBL" id="SCM82866.1"/>
    </source>
</evidence>
<dbReference type="EMBL" id="FMJE01000005">
    <property type="protein sequence ID" value="SCM82866.1"/>
    <property type="molecule type" value="Genomic_DNA"/>
</dbReference>
<sequence>MIRKANPADIKEIMKIIGETIVEMHSYGNTQWDESYPQKKDFWEDIQKGELYVSERDGTLVGFSCINKVEPAEYTDLPWSIQETAMIIHRMAVAPAWRKSGIGTELMKFADEYALKNKVHYLKTDTYSINTKMSALFVKCGYKWVGEMSFRGKEKPFYCFEKLLNISE</sequence>
<evidence type="ECO:0000256" key="1">
    <source>
        <dbReference type="ARBA" id="ARBA00022679"/>
    </source>
</evidence>
<dbReference type="CDD" id="cd04301">
    <property type="entry name" value="NAT_SF"/>
    <property type="match status" value="1"/>
</dbReference>
<dbReference type="InterPro" id="IPR016181">
    <property type="entry name" value="Acyl_CoA_acyltransferase"/>
</dbReference>
<dbReference type="SUPFAM" id="SSF55729">
    <property type="entry name" value="Acyl-CoA N-acyltransferases (Nat)"/>
    <property type="match status" value="1"/>
</dbReference>
<organism evidence="4">
    <name type="scientific">uncultured Sporomusa sp</name>
    <dbReference type="NCBI Taxonomy" id="307249"/>
    <lineage>
        <taxon>Bacteria</taxon>
        <taxon>Bacillati</taxon>
        <taxon>Bacillota</taxon>
        <taxon>Negativicutes</taxon>
        <taxon>Selenomonadales</taxon>
        <taxon>Sporomusaceae</taxon>
        <taxon>Sporomusa</taxon>
        <taxon>environmental samples</taxon>
    </lineage>
</organism>
<feature type="domain" description="N-acetyltransferase" evidence="3">
    <location>
        <begin position="1"/>
        <end position="165"/>
    </location>
</feature>
<dbReference type="InterPro" id="IPR050832">
    <property type="entry name" value="Bact_Acetyltransf"/>
</dbReference>
<dbReference type="AlphaFoldDB" id="A0A212LZC4"/>
<dbReference type="PANTHER" id="PTHR43877">
    <property type="entry name" value="AMINOALKYLPHOSPHONATE N-ACETYLTRANSFERASE-RELATED-RELATED"/>
    <property type="match status" value="1"/>
</dbReference>
<dbReference type="PANTHER" id="PTHR43877:SF2">
    <property type="entry name" value="AMINOALKYLPHOSPHONATE N-ACETYLTRANSFERASE-RELATED"/>
    <property type="match status" value="1"/>
</dbReference>